<protein>
    <recommendedName>
        <fullName evidence="3">HTH cro/C1-type domain-containing protein</fullName>
    </recommendedName>
</protein>
<gene>
    <name evidence="1" type="ORF">K9V48_24305</name>
</gene>
<sequence length="85" mass="9774">MKKVIVFLGFLKIIFMSMLFIKVHGGRTIGWFTLGKKSGVSRGTISRLCQTEHEEGPTMKNARKTIKALREITGKNVYYDNFWSM</sequence>
<dbReference type="Proteomes" id="UP001165287">
    <property type="component" value="Unassembled WGS sequence"/>
</dbReference>
<comment type="caution">
    <text evidence="1">The sequence shown here is derived from an EMBL/GenBank/DDBJ whole genome shotgun (WGS) entry which is preliminary data.</text>
</comment>
<proteinExistence type="predicted"/>
<evidence type="ECO:0000313" key="2">
    <source>
        <dbReference type="Proteomes" id="UP001165287"/>
    </source>
</evidence>
<organism evidence="1 2">
    <name type="scientific">Metabacillus rhizolycopersici</name>
    <dbReference type="NCBI Taxonomy" id="2875709"/>
    <lineage>
        <taxon>Bacteria</taxon>
        <taxon>Bacillati</taxon>
        <taxon>Bacillota</taxon>
        <taxon>Bacilli</taxon>
        <taxon>Bacillales</taxon>
        <taxon>Bacillaceae</taxon>
        <taxon>Metabacillus</taxon>
    </lineage>
</organism>
<accession>A0ABS7UY73</accession>
<reference evidence="1" key="1">
    <citation type="submission" date="2024-05" db="EMBL/GenBank/DDBJ databases">
        <title>Metabacillus sp. nov., isolated from the rhizosphere soil of tomato plants.</title>
        <authorList>
            <person name="Ma R."/>
        </authorList>
    </citation>
    <scope>NUCLEOTIDE SEQUENCE</scope>
    <source>
        <strain evidence="1">DBTR6</strain>
    </source>
</reference>
<name>A0ABS7UY73_9BACI</name>
<evidence type="ECO:0008006" key="3">
    <source>
        <dbReference type="Google" id="ProtNLM"/>
    </source>
</evidence>
<keyword evidence="2" id="KW-1185">Reference proteome</keyword>
<dbReference type="EMBL" id="JAIQUM010000096">
    <property type="protein sequence ID" value="MBZ5753260.1"/>
    <property type="molecule type" value="Genomic_DNA"/>
</dbReference>
<evidence type="ECO:0000313" key="1">
    <source>
        <dbReference type="EMBL" id="MBZ5753260.1"/>
    </source>
</evidence>
<dbReference type="RefSeq" id="WP_224141690.1">
    <property type="nucleotide sequence ID" value="NZ_JAIQUM010000096.1"/>
</dbReference>